<feature type="signal peptide" evidence="1">
    <location>
        <begin position="1"/>
        <end position="29"/>
    </location>
</feature>
<dbReference type="AlphaFoldDB" id="A0A7H8TJA7"/>
<accession>A0A7H8TJA7</accession>
<organism evidence="2 3">
    <name type="scientific">Streptomyces chartreusis</name>
    <dbReference type="NCBI Taxonomy" id="1969"/>
    <lineage>
        <taxon>Bacteria</taxon>
        <taxon>Bacillati</taxon>
        <taxon>Actinomycetota</taxon>
        <taxon>Actinomycetes</taxon>
        <taxon>Kitasatosporales</taxon>
        <taxon>Streptomycetaceae</taxon>
        <taxon>Streptomyces</taxon>
    </lineage>
</organism>
<reference evidence="2 3" key="1">
    <citation type="submission" date="2020-06" db="EMBL/GenBank/DDBJ databases">
        <title>Genome mining for natural products.</title>
        <authorList>
            <person name="Zhang B."/>
            <person name="Shi J."/>
            <person name="Ge H."/>
        </authorList>
    </citation>
    <scope>NUCLEOTIDE SEQUENCE [LARGE SCALE GENOMIC DNA]</scope>
    <source>
        <strain evidence="2 3">NA02069</strain>
    </source>
</reference>
<sequence>MRASRTLRTALVAAGVTTALGISAAGALAAPAHIPSVAQHTKAKRGYVTTVKLADEVSRAKVYKTGKDRYEAEIWSEGAKYGTLYTQGMPTHAQHNGLHVTLHPDGRVSSWVERAEPKPEPAAERVLIGTSTLADGSTTAKIYRLTADHYEADVYAGGKRLDTLVADGRAAYGENNGLHVALHPDGRLASWGEA</sequence>
<dbReference type="RefSeq" id="WP_176578294.1">
    <property type="nucleotide sequence ID" value="NZ_CBDRGH010000026.1"/>
</dbReference>
<proteinExistence type="predicted"/>
<gene>
    <name evidence="2" type="ORF">HUT05_43335</name>
</gene>
<dbReference type="EMBL" id="CP056041">
    <property type="protein sequence ID" value="QKZ23606.1"/>
    <property type="molecule type" value="Genomic_DNA"/>
</dbReference>
<dbReference type="Proteomes" id="UP000509418">
    <property type="component" value="Chromosome"/>
</dbReference>
<keyword evidence="1" id="KW-0732">Signal</keyword>
<evidence type="ECO:0000313" key="3">
    <source>
        <dbReference type="Proteomes" id="UP000509418"/>
    </source>
</evidence>
<feature type="chain" id="PRO_5028990755" evidence="1">
    <location>
        <begin position="30"/>
        <end position="194"/>
    </location>
</feature>
<evidence type="ECO:0000256" key="1">
    <source>
        <dbReference type="SAM" id="SignalP"/>
    </source>
</evidence>
<evidence type="ECO:0000313" key="2">
    <source>
        <dbReference type="EMBL" id="QKZ23606.1"/>
    </source>
</evidence>
<name>A0A7H8TJA7_STRCX</name>
<keyword evidence="3" id="KW-1185">Reference proteome</keyword>
<protein>
    <submittedName>
        <fullName evidence="2">Uncharacterized protein</fullName>
    </submittedName>
</protein>